<sequence>MTPFWFSTFDMLAELVTYCFPGDDVFSTNEVSGVFCWMIVPPPPAVVVPDCTCFVVNSMLPPRLMMVVDFGMEACSALGTIDSDDMISIFCCAFVLLLLVTAAAAAAAALIVFPVDF</sequence>
<keyword evidence="1" id="KW-0812">Transmembrane</keyword>
<name>A0A182VGG1_ANOME</name>
<dbReference type="Proteomes" id="UP000075903">
    <property type="component" value="Unassembled WGS sequence"/>
</dbReference>
<dbReference type="VEuPathDB" id="VectorBase:AMEM014565"/>
<organism evidence="2 3">
    <name type="scientific">Anopheles merus</name>
    <name type="common">Mosquito</name>
    <dbReference type="NCBI Taxonomy" id="30066"/>
    <lineage>
        <taxon>Eukaryota</taxon>
        <taxon>Metazoa</taxon>
        <taxon>Ecdysozoa</taxon>
        <taxon>Arthropoda</taxon>
        <taxon>Hexapoda</taxon>
        <taxon>Insecta</taxon>
        <taxon>Pterygota</taxon>
        <taxon>Neoptera</taxon>
        <taxon>Endopterygota</taxon>
        <taxon>Diptera</taxon>
        <taxon>Nematocera</taxon>
        <taxon>Culicoidea</taxon>
        <taxon>Culicidae</taxon>
        <taxon>Anophelinae</taxon>
        <taxon>Anopheles</taxon>
    </lineage>
</organism>
<reference evidence="2" key="1">
    <citation type="submission" date="2020-05" db="UniProtKB">
        <authorList>
            <consortium name="EnsemblMetazoa"/>
        </authorList>
    </citation>
    <scope>IDENTIFICATION</scope>
    <source>
        <strain evidence="2">MAF</strain>
    </source>
</reference>
<keyword evidence="1" id="KW-0472">Membrane</keyword>
<evidence type="ECO:0000313" key="2">
    <source>
        <dbReference type="EnsemblMetazoa" id="AMEM014565-PA"/>
    </source>
</evidence>
<protein>
    <submittedName>
        <fullName evidence="2">Uncharacterized protein</fullName>
    </submittedName>
</protein>
<feature type="transmembrane region" description="Helical" evidence="1">
    <location>
        <begin position="86"/>
        <end position="113"/>
    </location>
</feature>
<dbReference type="EnsemblMetazoa" id="AMEM014565-RA">
    <property type="protein sequence ID" value="AMEM014565-PA"/>
    <property type="gene ID" value="AMEM014565"/>
</dbReference>
<evidence type="ECO:0000256" key="1">
    <source>
        <dbReference type="SAM" id="Phobius"/>
    </source>
</evidence>
<proteinExistence type="predicted"/>
<dbReference type="AlphaFoldDB" id="A0A182VGG1"/>
<keyword evidence="3" id="KW-1185">Reference proteome</keyword>
<keyword evidence="1" id="KW-1133">Transmembrane helix</keyword>
<accession>A0A182VGG1</accession>
<evidence type="ECO:0000313" key="3">
    <source>
        <dbReference type="Proteomes" id="UP000075903"/>
    </source>
</evidence>